<organism evidence="1 2">
    <name type="scientific">Brachyspira murdochii (strain ATCC 51284 / DSM 12563 / 56-150)</name>
    <name type="common">Serpulina murdochii</name>
    <dbReference type="NCBI Taxonomy" id="526224"/>
    <lineage>
        <taxon>Bacteria</taxon>
        <taxon>Pseudomonadati</taxon>
        <taxon>Spirochaetota</taxon>
        <taxon>Spirochaetia</taxon>
        <taxon>Brachyspirales</taxon>
        <taxon>Brachyspiraceae</taxon>
        <taxon>Brachyspira</taxon>
    </lineage>
</organism>
<dbReference type="STRING" id="526224.Bmur_0843"/>
<dbReference type="RefSeq" id="WP_013113368.1">
    <property type="nucleotide sequence ID" value="NC_014150.1"/>
</dbReference>
<dbReference type="KEGG" id="brm:Bmur_0843"/>
<dbReference type="REBASE" id="26071">
    <property type="entry name" value="M.BmuSORF843P"/>
</dbReference>
<dbReference type="InterPro" id="IPR029063">
    <property type="entry name" value="SAM-dependent_MTases_sf"/>
</dbReference>
<accession>D5U8B9</accession>
<sequence length="412" mass="48505">MYNSFYNQKYDFKEITYSKSFPNLHKYPAAMLPQIGIEILNELNIKNGKLLDPYCGSGSSFISALESNIYNFEGYDYNPLAILICKVKFTKIDINMLIKEYNLIKNKINSKNYFDSVKDKLYDYIPTFKNMEYWYSENVKIKLALLKCIISDIKNNDNIKDFILLTFLETVRTFSYTRNNEFKLYRIKNEDIISFNEDVNSYFLTRLMTNIEFYKNYYYKYFNNKINAVFYNEAFSNKEKKFNVVLTSPPYGDSKTTVAYGQFSFFANLWLGNNDARKIDNMLMGGKNKKQLLNDSIISEQIYNINKIDKKRALEVSSFYIDLRDSIKIVSNSILDGGYAIYIVGNRVVKNEYLNTDKFIAESFERENLKHLFTYKRIISNKRMPLKNSPTNKKGLLSNTMTEEFIVVLRKS</sequence>
<dbReference type="Proteomes" id="UP000001915">
    <property type="component" value="Chromosome"/>
</dbReference>
<dbReference type="GO" id="GO:0015667">
    <property type="term" value="F:site-specific DNA-methyltransferase (cytosine-N4-specific) activity"/>
    <property type="evidence" value="ECO:0007669"/>
    <property type="project" value="UniProtKB-EC"/>
</dbReference>
<gene>
    <name evidence="1" type="ordered locus">Bmur_0843</name>
</gene>
<dbReference type="EC" id="2.1.1.113" evidence="1"/>
<dbReference type="HOGENOM" id="CLU_027633_1_0_12"/>
<protein>
    <submittedName>
        <fullName evidence="1">Site-specific DNA-methyltransferase (Cytosine-N(4)-specific)</fullName>
        <ecNumber evidence="1">2.1.1.113</ecNumber>
    </submittedName>
</protein>
<keyword evidence="1" id="KW-0489">Methyltransferase</keyword>
<keyword evidence="1" id="KW-0808">Transferase</keyword>
<proteinExistence type="predicted"/>
<dbReference type="eggNOG" id="COG0863">
    <property type="taxonomic scope" value="Bacteria"/>
</dbReference>
<dbReference type="EMBL" id="CP001959">
    <property type="protein sequence ID" value="ADG70942.1"/>
    <property type="molecule type" value="Genomic_DNA"/>
</dbReference>
<name>D5U8B9_BRAM5</name>
<reference evidence="1 2" key="1">
    <citation type="journal article" date="2010" name="Stand. Genomic Sci.">
        <title>Complete genome sequence of Brachyspira murdochii type strain (56-150).</title>
        <authorList>
            <person name="Pati A."/>
            <person name="Sikorski J."/>
            <person name="Gronow S."/>
            <person name="Munk C."/>
            <person name="Lapidus A."/>
            <person name="Copeland A."/>
            <person name="Glavina Del Tio T."/>
            <person name="Nolan M."/>
            <person name="Lucas S."/>
            <person name="Chen F."/>
            <person name="Tice H."/>
            <person name="Cheng J.F."/>
            <person name="Han C."/>
            <person name="Detter J.C."/>
            <person name="Bruce D."/>
            <person name="Tapia R."/>
            <person name="Goodwin L."/>
            <person name="Pitluck S."/>
            <person name="Liolios K."/>
            <person name="Ivanova N."/>
            <person name="Mavromatis K."/>
            <person name="Mikhailova N."/>
            <person name="Chen A."/>
            <person name="Palaniappan K."/>
            <person name="Land M."/>
            <person name="Hauser L."/>
            <person name="Chang Y.J."/>
            <person name="Jeffries C.D."/>
            <person name="Spring S."/>
            <person name="Rohde M."/>
            <person name="Goker M."/>
            <person name="Bristow J."/>
            <person name="Eisen J.A."/>
            <person name="Markowitz V."/>
            <person name="Hugenholtz P."/>
            <person name="Kyrpides N.C."/>
            <person name="Klenk H.P."/>
        </authorList>
    </citation>
    <scope>NUCLEOTIDE SEQUENCE [LARGE SCALE GENOMIC DNA]</scope>
    <source>
        <strain evidence="2">ATCC 51284 / DSM 12563 / 56-150</strain>
    </source>
</reference>
<dbReference type="SUPFAM" id="SSF53335">
    <property type="entry name" value="S-adenosyl-L-methionine-dependent methyltransferases"/>
    <property type="match status" value="1"/>
</dbReference>
<dbReference type="AlphaFoldDB" id="D5U8B9"/>
<dbReference type="GO" id="GO:0032259">
    <property type="term" value="P:methylation"/>
    <property type="evidence" value="ECO:0007669"/>
    <property type="project" value="UniProtKB-KW"/>
</dbReference>
<evidence type="ECO:0000313" key="2">
    <source>
        <dbReference type="Proteomes" id="UP000001915"/>
    </source>
</evidence>
<evidence type="ECO:0000313" key="1">
    <source>
        <dbReference type="EMBL" id="ADG70942.1"/>
    </source>
</evidence>
<dbReference type="Gene3D" id="3.40.50.150">
    <property type="entry name" value="Vaccinia Virus protein VP39"/>
    <property type="match status" value="2"/>
</dbReference>
<dbReference type="OrthoDB" id="9800801at2"/>